<evidence type="ECO:0000313" key="2">
    <source>
        <dbReference type="EMBL" id="CBX30666.1"/>
    </source>
</evidence>
<gene>
    <name evidence="2" type="ORF">N47_E41780</name>
</gene>
<reference evidence="2" key="1">
    <citation type="journal article" date="2011" name="Environ. Microbiol.">
        <title>Genomic insights into the metabolic potential of the polycyclic aromatic hydrocarbon degrading sulfate-reducing Deltaproteobacterium N47.</title>
        <authorList>
            <person name="Bergmann F."/>
            <person name="Selesi D."/>
            <person name="Weinmaier T."/>
            <person name="Tischler P."/>
            <person name="Rattei T."/>
            <person name="Meckenstock R.U."/>
        </authorList>
    </citation>
    <scope>NUCLEOTIDE SEQUENCE</scope>
</reference>
<evidence type="ECO:0000256" key="1">
    <source>
        <dbReference type="SAM" id="Phobius"/>
    </source>
</evidence>
<feature type="transmembrane region" description="Helical" evidence="1">
    <location>
        <begin position="39"/>
        <end position="56"/>
    </location>
</feature>
<proteinExistence type="predicted"/>
<dbReference type="EMBL" id="FR695877">
    <property type="protein sequence ID" value="CBX30666.1"/>
    <property type="molecule type" value="Genomic_DNA"/>
</dbReference>
<feature type="transmembrane region" description="Helical" evidence="1">
    <location>
        <begin position="12"/>
        <end position="32"/>
    </location>
</feature>
<name>E1YKN3_9BACT</name>
<keyword evidence="1" id="KW-0472">Membrane</keyword>
<protein>
    <submittedName>
        <fullName evidence="2">Uncharacterized protein</fullName>
    </submittedName>
</protein>
<dbReference type="AlphaFoldDB" id="E1YKN3"/>
<keyword evidence="1" id="KW-0812">Transmembrane</keyword>
<accession>E1YKN3</accession>
<keyword evidence="1" id="KW-1133">Transmembrane helix</keyword>
<feature type="transmembrane region" description="Helical" evidence="1">
    <location>
        <begin position="91"/>
        <end position="110"/>
    </location>
</feature>
<sequence length="111" mass="12328">MLFTGPKLNFKWLTPTLVVLAVLAGTVLKFFVPLSNGRYVVLLLNLVGTVLLASAFEPQIPLHGDGGWWDSLKWSVREFPKYGAPPTFDFLRFYVGLFLLLIGIVVSAMLS</sequence>
<organism evidence="2">
    <name type="scientific">uncultured Desulfobacterium sp</name>
    <dbReference type="NCBI Taxonomy" id="201089"/>
    <lineage>
        <taxon>Bacteria</taxon>
        <taxon>Pseudomonadati</taxon>
        <taxon>Thermodesulfobacteriota</taxon>
        <taxon>Desulfobacteria</taxon>
        <taxon>Desulfobacterales</taxon>
        <taxon>Desulfobacteriaceae</taxon>
        <taxon>Desulfobacterium</taxon>
        <taxon>environmental samples</taxon>
    </lineage>
</organism>